<dbReference type="AlphaFoldDB" id="A0A8T7M6T6"/>
<dbReference type="Proteomes" id="UP000521676">
    <property type="component" value="Unassembled WGS sequence"/>
</dbReference>
<evidence type="ECO:0000313" key="4">
    <source>
        <dbReference type="Proteomes" id="UP001431572"/>
    </source>
</evidence>
<protein>
    <submittedName>
        <fullName evidence="2">Substrate-binding domain-containing protein</fullName>
    </submittedName>
</protein>
<dbReference type="RefSeq" id="WP_341471562.1">
    <property type="nucleotide sequence ID" value="NZ_CP128400.1"/>
</dbReference>
<dbReference type="EMBL" id="CP128400">
    <property type="protein sequence ID" value="WJW69689.1"/>
    <property type="molecule type" value="Genomic_DNA"/>
</dbReference>
<dbReference type="PROSITE" id="PS51257">
    <property type="entry name" value="PROKAR_LIPOPROTEIN"/>
    <property type="match status" value="1"/>
</dbReference>
<reference evidence="1 3" key="1">
    <citation type="submission" date="2020-06" db="EMBL/GenBank/DDBJ databases">
        <title>Anoxygenic phototrophic Chloroflexota member uses a Type I reaction center.</title>
        <authorList>
            <person name="Tsuji J.M."/>
            <person name="Shaw N.A."/>
            <person name="Nagashima S."/>
            <person name="Venkiteswaran J."/>
            <person name="Schiff S.L."/>
            <person name="Hanada S."/>
            <person name="Tank M."/>
            <person name="Neufeld J.D."/>
        </authorList>
    </citation>
    <scope>NUCLEOTIDE SEQUENCE [LARGE SCALE GENOMIC DNA]</scope>
    <source>
        <strain evidence="1">L227-S17</strain>
    </source>
</reference>
<evidence type="ECO:0000313" key="3">
    <source>
        <dbReference type="Proteomes" id="UP000521676"/>
    </source>
</evidence>
<sequence>MFSRRTLQKLTLVLFLFLPIFLLAGCSLDRKESETRWFVVAVDQSLEQDGLITKLIPTFEKENNVKVKLLPVDTSEAIRYAKAGGVDVLLVSGGDELLKFAGEAPPVKPFSGIPDPTPTAAPQPTPTPTALPFEMPFAERKQVLWSQLVMIAPANDPAGIALQPNVAKGLQRIADLNALYFVAGREPGLISQVENLWKLMGKYDIPSRGKGYKVEDVGMTELLRIAENAHGYAIIPLNVYLNNRQEGKSKIIFDKDYALYLGYEATIRNYISIPGQNINLSRKFVDFLQSDSTQNIITDYTNDNGQTHPYRPYWFPVYIPR</sequence>
<accession>A0A8T7M6T6</accession>
<dbReference type="PANTHER" id="PTHR37945">
    <property type="entry name" value="EXTRACELLULAR TUNGSTATE BINDING PROTEIN"/>
    <property type="match status" value="1"/>
</dbReference>
<keyword evidence="4" id="KW-1185">Reference proteome</keyword>
<reference evidence="2" key="2">
    <citation type="journal article" date="2024" name="Nature">
        <title>Anoxygenic phototroph of the Chloroflexota uses a type I reaction centre.</title>
        <authorList>
            <person name="Tsuji J.M."/>
            <person name="Shaw N.A."/>
            <person name="Nagashima S."/>
            <person name="Venkiteswaran J.J."/>
            <person name="Schiff S.L."/>
            <person name="Watanabe T."/>
            <person name="Fukui M."/>
            <person name="Hanada S."/>
            <person name="Tank M."/>
            <person name="Neufeld J.D."/>
        </authorList>
    </citation>
    <scope>NUCLEOTIDE SEQUENCE</scope>
    <source>
        <strain evidence="2">L227-S17</strain>
    </source>
</reference>
<evidence type="ECO:0000313" key="2">
    <source>
        <dbReference type="EMBL" id="WJW69689.1"/>
    </source>
</evidence>
<gene>
    <name evidence="1" type="ORF">HXX08_18175</name>
    <name evidence="2" type="ORF">OZ401_003317</name>
</gene>
<name>A0A8T7M6T6_9CHLR</name>
<dbReference type="InterPro" id="IPR052738">
    <property type="entry name" value="ABC-Tungstate_binding"/>
</dbReference>
<dbReference type="EMBL" id="JACATZ010000003">
    <property type="protein sequence ID" value="NWJ47784.1"/>
    <property type="molecule type" value="Genomic_DNA"/>
</dbReference>
<proteinExistence type="predicted"/>
<dbReference type="Gene3D" id="3.40.190.10">
    <property type="entry name" value="Periplasmic binding protein-like II"/>
    <property type="match status" value="2"/>
</dbReference>
<organism evidence="1 3">
    <name type="scientific">Candidatus Chlorohelix allophototropha</name>
    <dbReference type="NCBI Taxonomy" id="3003348"/>
    <lineage>
        <taxon>Bacteria</taxon>
        <taxon>Bacillati</taxon>
        <taxon>Chloroflexota</taxon>
        <taxon>Chloroflexia</taxon>
        <taxon>Candidatus Chloroheliales</taxon>
        <taxon>Candidatus Chloroheliaceae</taxon>
        <taxon>Candidatus Chlorohelix</taxon>
    </lineage>
</organism>
<dbReference type="PANTHER" id="PTHR37945:SF1">
    <property type="entry name" value="EXTRACELLULAR TUNGSTATE BINDING PROTEIN"/>
    <property type="match status" value="1"/>
</dbReference>
<dbReference type="Proteomes" id="UP001431572">
    <property type="component" value="Chromosome 2"/>
</dbReference>
<evidence type="ECO:0000313" key="1">
    <source>
        <dbReference type="EMBL" id="NWJ47784.1"/>
    </source>
</evidence>
<dbReference type="Pfam" id="PF13531">
    <property type="entry name" value="SBP_bac_11"/>
    <property type="match status" value="1"/>
</dbReference>
<dbReference type="SUPFAM" id="SSF53850">
    <property type="entry name" value="Periplasmic binding protein-like II"/>
    <property type="match status" value="1"/>
</dbReference>